<dbReference type="Gene3D" id="2.60.40.420">
    <property type="entry name" value="Cupredoxins - blue copper proteins"/>
    <property type="match status" value="1"/>
</dbReference>
<dbReference type="InterPro" id="IPR045087">
    <property type="entry name" value="Cu-oxidase_fam"/>
</dbReference>
<dbReference type="Proteomes" id="UP000008144">
    <property type="component" value="Chromosome 5"/>
</dbReference>
<dbReference type="SUPFAM" id="SSF49503">
    <property type="entry name" value="Cupredoxins"/>
    <property type="match status" value="1"/>
</dbReference>
<comment type="similarity">
    <text evidence="1">Belongs to the multicopper oxidase family.</text>
</comment>
<reference evidence="3" key="2">
    <citation type="journal article" date="2008" name="Genome Biol.">
        <title>Improved genome assembly and evidence-based global gene model set for the chordate Ciona intestinalis: new insight into intron and operon populations.</title>
        <authorList>
            <person name="Satou Y."/>
            <person name="Mineta K."/>
            <person name="Ogasawara M."/>
            <person name="Sasakura Y."/>
            <person name="Shoguchi E."/>
            <person name="Ueno K."/>
            <person name="Yamada L."/>
            <person name="Matsumoto J."/>
            <person name="Wasserscheid J."/>
            <person name="Dewar K."/>
            <person name="Wiley G.B."/>
            <person name="Macmil S.L."/>
            <person name="Roe B.A."/>
            <person name="Zeller R.W."/>
            <person name="Hastings K.E."/>
            <person name="Lemaire P."/>
            <person name="Lindquist E."/>
            <person name="Endo T."/>
            <person name="Hotta K."/>
            <person name="Inaba K."/>
        </authorList>
    </citation>
    <scope>NUCLEOTIDE SEQUENCE [LARGE SCALE GENOMIC DNA]</scope>
    <source>
        <strain evidence="3">wild type</strain>
    </source>
</reference>
<dbReference type="STRING" id="7719.ENSCINP00000034402"/>
<accession>H2XXL8</accession>
<dbReference type="InParanoid" id="H2XXL8"/>
<dbReference type="InterPro" id="IPR011707">
    <property type="entry name" value="Cu-oxidase-like_N"/>
</dbReference>
<dbReference type="AlphaFoldDB" id="H2XXL8"/>
<feature type="domain" description="Plastocyanin-like" evidence="2">
    <location>
        <begin position="69"/>
        <end position="144"/>
    </location>
</feature>
<evidence type="ECO:0000259" key="2">
    <source>
        <dbReference type="Pfam" id="PF07732"/>
    </source>
</evidence>
<proteinExistence type="inferred from homology"/>
<evidence type="ECO:0000256" key="1">
    <source>
        <dbReference type="ARBA" id="ARBA00010609"/>
    </source>
</evidence>
<dbReference type="CDD" id="cd13853">
    <property type="entry name" value="CuRO_1_Tth-MCO_like"/>
    <property type="match status" value="1"/>
</dbReference>
<dbReference type="PANTHER" id="PTHR11709:SF518">
    <property type="entry name" value="MULTICOPPER OXIDASE"/>
    <property type="match status" value="1"/>
</dbReference>
<dbReference type="PANTHER" id="PTHR11709">
    <property type="entry name" value="MULTI-COPPER OXIDASE"/>
    <property type="match status" value="1"/>
</dbReference>
<reference evidence="3" key="3">
    <citation type="submission" date="2025-08" db="UniProtKB">
        <authorList>
            <consortium name="Ensembl"/>
        </authorList>
    </citation>
    <scope>IDENTIFICATION</scope>
</reference>
<dbReference type="InterPro" id="IPR008972">
    <property type="entry name" value="Cupredoxin"/>
</dbReference>
<organism evidence="3 4">
    <name type="scientific">Ciona intestinalis</name>
    <name type="common">Transparent sea squirt</name>
    <name type="synonym">Ascidia intestinalis</name>
    <dbReference type="NCBI Taxonomy" id="7719"/>
    <lineage>
        <taxon>Eukaryota</taxon>
        <taxon>Metazoa</taxon>
        <taxon>Chordata</taxon>
        <taxon>Tunicata</taxon>
        <taxon>Ascidiacea</taxon>
        <taxon>Phlebobranchia</taxon>
        <taxon>Cionidae</taxon>
        <taxon>Ciona</taxon>
    </lineage>
</organism>
<dbReference type="GO" id="GO:0005507">
    <property type="term" value="F:copper ion binding"/>
    <property type="evidence" value="ECO:0007669"/>
    <property type="project" value="InterPro"/>
</dbReference>
<reference evidence="3" key="4">
    <citation type="submission" date="2025-09" db="UniProtKB">
        <authorList>
            <consortium name="Ensembl"/>
        </authorList>
    </citation>
    <scope>IDENTIFICATION</scope>
</reference>
<protein>
    <recommendedName>
        <fullName evidence="2">Plastocyanin-like domain-containing protein</fullName>
    </recommendedName>
</protein>
<dbReference type="HOGENOM" id="CLU_1690700_0_0_1"/>
<dbReference type="Ensembl" id="ENSCINT00000036816.1">
    <property type="protein sequence ID" value="ENSCINP00000034402.1"/>
    <property type="gene ID" value="ENSCING00000022972.1"/>
</dbReference>
<evidence type="ECO:0000313" key="4">
    <source>
        <dbReference type="Proteomes" id="UP000008144"/>
    </source>
</evidence>
<dbReference type="EMBL" id="EAAA01002214">
    <property type="status" value="NOT_ANNOTATED_CDS"/>
    <property type="molecule type" value="Genomic_DNA"/>
</dbReference>
<dbReference type="Pfam" id="PF07732">
    <property type="entry name" value="Cu-oxidase_3"/>
    <property type="match status" value="1"/>
</dbReference>
<reference evidence="4" key="1">
    <citation type="journal article" date="2002" name="Science">
        <title>The draft genome of Ciona intestinalis: insights into chordate and vertebrate origins.</title>
        <authorList>
            <person name="Dehal P."/>
            <person name="Satou Y."/>
            <person name="Campbell R.K."/>
            <person name="Chapman J."/>
            <person name="Degnan B."/>
            <person name="De Tomaso A."/>
            <person name="Davidson B."/>
            <person name="Di Gregorio A."/>
            <person name="Gelpke M."/>
            <person name="Goodstein D.M."/>
            <person name="Harafuji N."/>
            <person name="Hastings K.E."/>
            <person name="Ho I."/>
            <person name="Hotta K."/>
            <person name="Huang W."/>
            <person name="Kawashima T."/>
            <person name="Lemaire P."/>
            <person name="Martinez D."/>
            <person name="Meinertzhagen I.A."/>
            <person name="Necula S."/>
            <person name="Nonaka M."/>
            <person name="Putnam N."/>
            <person name="Rash S."/>
            <person name="Saiga H."/>
            <person name="Satake M."/>
            <person name="Terry A."/>
            <person name="Yamada L."/>
            <person name="Wang H.G."/>
            <person name="Awazu S."/>
            <person name="Azumi K."/>
            <person name="Boore J."/>
            <person name="Branno M."/>
            <person name="Chin-Bow S."/>
            <person name="DeSantis R."/>
            <person name="Doyle S."/>
            <person name="Francino P."/>
            <person name="Keys D.N."/>
            <person name="Haga S."/>
            <person name="Hayashi H."/>
            <person name="Hino K."/>
            <person name="Imai K.S."/>
            <person name="Inaba K."/>
            <person name="Kano S."/>
            <person name="Kobayashi K."/>
            <person name="Kobayashi M."/>
            <person name="Lee B.I."/>
            <person name="Makabe K.W."/>
            <person name="Manohar C."/>
            <person name="Matassi G."/>
            <person name="Medina M."/>
            <person name="Mochizuki Y."/>
            <person name="Mount S."/>
            <person name="Morishita T."/>
            <person name="Miura S."/>
            <person name="Nakayama A."/>
            <person name="Nishizaka S."/>
            <person name="Nomoto H."/>
            <person name="Ohta F."/>
            <person name="Oishi K."/>
            <person name="Rigoutsos I."/>
            <person name="Sano M."/>
            <person name="Sasaki A."/>
            <person name="Sasakura Y."/>
            <person name="Shoguchi E."/>
            <person name="Shin-i T."/>
            <person name="Spagnuolo A."/>
            <person name="Stainier D."/>
            <person name="Suzuki M.M."/>
            <person name="Tassy O."/>
            <person name="Takatori N."/>
            <person name="Tokuoka M."/>
            <person name="Yagi K."/>
            <person name="Yoshizaki F."/>
            <person name="Wada S."/>
            <person name="Zhang C."/>
            <person name="Hyatt P.D."/>
            <person name="Larimer F."/>
            <person name="Detter C."/>
            <person name="Doggett N."/>
            <person name="Glavina T."/>
            <person name="Hawkins T."/>
            <person name="Richardson P."/>
            <person name="Lucas S."/>
            <person name="Kohara Y."/>
            <person name="Levine M."/>
            <person name="Satoh N."/>
            <person name="Rokhsar D.S."/>
        </authorList>
    </citation>
    <scope>NUCLEOTIDE SEQUENCE [LARGE SCALE GENOMIC DNA]</scope>
</reference>
<sequence>LESTAGSLSFSLDVDVYDYTLEWLVIHRRLYNGSLSGPTWRVRRGDTVSLTINNRLTLPHKIGPANQPKLPNTTNIHTHGLHIGSAEPQDNVFVHISPGQSYTYTYTICPDQPAGTYWYHPHLHGSTMLQVHGGLSGMIIVEDPTTGSAAMPAHLAAVSCPNNCAHDVQLLFQ</sequence>
<keyword evidence="4" id="KW-1185">Reference proteome</keyword>
<name>H2XXL8_CIOIN</name>
<dbReference type="GeneTree" id="ENSGT00440000034776"/>
<evidence type="ECO:0000313" key="3">
    <source>
        <dbReference type="Ensembl" id="ENSCINP00000034402.1"/>
    </source>
</evidence>